<dbReference type="InterPro" id="IPR001680">
    <property type="entry name" value="WD40_rpt"/>
</dbReference>
<feature type="region of interest" description="Disordered" evidence="8">
    <location>
        <begin position="1"/>
        <end position="28"/>
    </location>
</feature>
<dbReference type="Proteomes" id="UP000077684">
    <property type="component" value="Unassembled WGS sequence"/>
</dbReference>
<keyword evidence="2" id="KW-0853">WD repeat</keyword>
<name>A0A8X7MPT3_9BASI</name>
<dbReference type="EC" id="3.1.1.97" evidence="6"/>
<dbReference type="AlphaFoldDB" id="A0A8X7MPT3"/>
<organism evidence="9 10">
    <name type="scientific">Tilletia controversa</name>
    <name type="common">dwarf bunt fungus</name>
    <dbReference type="NCBI Taxonomy" id="13291"/>
    <lineage>
        <taxon>Eukaryota</taxon>
        <taxon>Fungi</taxon>
        <taxon>Dikarya</taxon>
        <taxon>Basidiomycota</taxon>
        <taxon>Ustilaginomycotina</taxon>
        <taxon>Exobasidiomycetes</taxon>
        <taxon>Tilletiales</taxon>
        <taxon>Tilletiaceae</taxon>
        <taxon>Tilletia</taxon>
    </lineage>
</organism>
<evidence type="ECO:0000256" key="2">
    <source>
        <dbReference type="ARBA" id="ARBA00022574"/>
    </source>
</evidence>
<dbReference type="Gene3D" id="2.130.10.10">
    <property type="entry name" value="YVTN repeat-like/Quinoprotein amine dehydrogenase"/>
    <property type="match status" value="1"/>
</dbReference>
<keyword evidence="10" id="KW-1185">Reference proteome</keyword>
<dbReference type="GO" id="GO:0017183">
    <property type="term" value="P:protein histidyl modification to diphthamide"/>
    <property type="evidence" value="ECO:0007669"/>
    <property type="project" value="TreeGrafter"/>
</dbReference>
<proteinExistence type="inferred from homology"/>
<keyword evidence="3" id="KW-0677">Repeat</keyword>
<dbReference type="SUPFAM" id="SSF50978">
    <property type="entry name" value="WD40 repeat-like"/>
    <property type="match status" value="1"/>
</dbReference>
<accession>A0A8X7MPT3</accession>
<dbReference type="EMBL" id="LWDE02000877">
    <property type="protein sequence ID" value="KAE8243529.1"/>
    <property type="molecule type" value="Genomic_DNA"/>
</dbReference>
<feature type="compositionally biased region" description="Acidic residues" evidence="8">
    <location>
        <begin position="134"/>
        <end position="153"/>
    </location>
</feature>
<comment type="similarity">
    <text evidence="5">Belongs to the DPH7 family.</text>
</comment>
<dbReference type="InterPro" id="IPR015943">
    <property type="entry name" value="WD40/YVTN_repeat-like_dom_sf"/>
</dbReference>
<dbReference type="SMART" id="SM00320">
    <property type="entry name" value="WD40"/>
    <property type="match status" value="4"/>
</dbReference>
<comment type="pathway">
    <text evidence="1">Protein modification; peptidyl-diphthamide biosynthesis.</text>
</comment>
<evidence type="ECO:0000256" key="4">
    <source>
        <dbReference type="ARBA" id="ARBA00022801"/>
    </source>
</evidence>
<reference evidence="9" key="2">
    <citation type="journal article" date="2019" name="IMA Fungus">
        <title>Genome sequencing and comparison of five Tilletia species to identify candidate genes for the detection of regulated species infecting wheat.</title>
        <authorList>
            <person name="Nguyen H.D.T."/>
            <person name="Sultana T."/>
            <person name="Kesanakurti P."/>
            <person name="Hambleton S."/>
        </authorList>
    </citation>
    <scope>NUCLEOTIDE SEQUENCE</scope>
    <source>
        <strain evidence="9">DAOMC 236426</strain>
    </source>
</reference>
<evidence type="ECO:0000313" key="9">
    <source>
        <dbReference type="EMBL" id="KAE8243529.1"/>
    </source>
</evidence>
<feature type="non-terminal residue" evidence="9">
    <location>
        <position position="1"/>
    </location>
</feature>
<dbReference type="GO" id="GO:0061685">
    <property type="term" value="F:diphthine methylesterase activity"/>
    <property type="evidence" value="ECO:0007669"/>
    <property type="project" value="UniProtKB-EC"/>
</dbReference>
<comment type="catalytic activity">
    <reaction evidence="7">
        <text>diphthine methyl ester-[translation elongation factor 2] + H2O = diphthine-[translation elongation factor 2] + methanol + H(+)</text>
        <dbReference type="Rhea" id="RHEA:42656"/>
        <dbReference type="Rhea" id="RHEA-COMP:10172"/>
        <dbReference type="Rhea" id="RHEA-COMP:10173"/>
        <dbReference type="ChEBI" id="CHEBI:15377"/>
        <dbReference type="ChEBI" id="CHEBI:15378"/>
        <dbReference type="ChEBI" id="CHEBI:17790"/>
        <dbReference type="ChEBI" id="CHEBI:79005"/>
        <dbReference type="ChEBI" id="CHEBI:82696"/>
        <dbReference type="EC" id="3.1.1.97"/>
    </reaction>
</comment>
<dbReference type="PANTHER" id="PTHR46042">
    <property type="entry name" value="DIPHTHINE METHYLTRANSFERASE"/>
    <property type="match status" value="1"/>
</dbReference>
<evidence type="ECO:0000256" key="6">
    <source>
        <dbReference type="ARBA" id="ARBA00039131"/>
    </source>
</evidence>
<evidence type="ECO:0000256" key="1">
    <source>
        <dbReference type="ARBA" id="ARBA00005156"/>
    </source>
</evidence>
<comment type="caution">
    <text evidence="9">The sequence shown here is derived from an EMBL/GenBank/DDBJ whole genome shotgun (WGS) entry which is preliminary data.</text>
</comment>
<sequence length="365" mass="40385">STSRSLSDSLSPTPASQTSPTSSTSTSTLALADARGSIHFYSLLPPSPSTSPRLAHRAQLRLNPHDVLCLSLDWSDRRGGVPAHEVEAGETTSLIVSQSDGTLVHLPHLEREFSQPIQPGDNPPLLPRSHSSSDSDEEEEDEDEEDEMDEDDPLAPYQPSRAWEHRPRSGMEVWRAHGHEAWIAAWDCWSSGRVAWSGGDDCKLMGWDMRTPIGADRKRSPIFTVSRGFDGGVTAIQSSHLREHIWAVGSYDGHIRIFDSRSPRSPLTSLDVSGGLWRTRWHPSDPSRLLLGCMHGGFCVVRVSSGEEVELETVRTFEGHGSLAYGCDWERTGMDVGGRKEKEEDGDTFVASCSFYDHQMHVWTA</sequence>
<dbReference type="InterPro" id="IPR036322">
    <property type="entry name" value="WD40_repeat_dom_sf"/>
</dbReference>
<protein>
    <recommendedName>
        <fullName evidence="6">methylated diphthine methylhydrolase</fullName>
        <ecNumber evidence="6">3.1.1.97</ecNumber>
    </recommendedName>
</protein>
<evidence type="ECO:0000256" key="5">
    <source>
        <dbReference type="ARBA" id="ARBA00038092"/>
    </source>
</evidence>
<dbReference type="PANTHER" id="PTHR46042:SF1">
    <property type="entry name" value="DIPHTHINE METHYLTRANSFERASE"/>
    <property type="match status" value="1"/>
</dbReference>
<evidence type="ECO:0000313" key="10">
    <source>
        <dbReference type="Proteomes" id="UP000077684"/>
    </source>
</evidence>
<evidence type="ECO:0000256" key="8">
    <source>
        <dbReference type="SAM" id="MobiDB-lite"/>
    </source>
</evidence>
<evidence type="ECO:0000256" key="7">
    <source>
        <dbReference type="ARBA" id="ARBA00047551"/>
    </source>
</evidence>
<dbReference type="GO" id="GO:0005737">
    <property type="term" value="C:cytoplasm"/>
    <property type="evidence" value="ECO:0007669"/>
    <property type="project" value="TreeGrafter"/>
</dbReference>
<feature type="region of interest" description="Disordered" evidence="8">
    <location>
        <begin position="114"/>
        <end position="166"/>
    </location>
</feature>
<reference evidence="9" key="1">
    <citation type="submission" date="2016-04" db="EMBL/GenBank/DDBJ databases">
        <authorList>
            <person name="Nguyen H.D."/>
            <person name="Samba Siva P."/>
            <person name="Cullis J."/>
            <person name="Levesque C.A."/>
            <person name="Hambleton S."/>
        </authorList>
    </citation>
    <scope>NUCLEOTIDE SEQUENCE</scope>
    <source>
        <strain evidence="9">DAOMC 236426</strain>
    </source>
</reference>
<dbReference type="InterPro" id="IPR052415">
    <property type="entry name" value="Diphthine_MTase"/>
</dbReference>
<keyword evidence="4" id="KW-0378">Hydrolase</keyword>
<gene>
    <name evidence="9" type="ORF">A4X06_0g6252</name>
</gene>
<evidence type="ECO:0000256" key="3">
    <source>
        <dbReference type="ARBA" id="ARBA00022737"/>
    </source>
</evidence>